<accession>A0A5P1FIJ9</accession>
<evidence type="ECO:0000259" key="9">
    <source>
        <dbReference type="PROSITE" id="PS50866"/>
    </source>
</evidence>
<name>A0A5P1FIJ9_ASPOF</name>
<organism evidence="10 11">
    <name type="scientific">Asparagus officinalis</name>
    <name type="common">Garden asparagus</name>
    <dbReference type="NCBI Taxonomy" id="4686"/>
    <lineage>
        <taxon>Eukaryota</taxon>
        <taxon>Viridiplantae</taxon>
        <taxon>Streptophyta</taxon>
        <taxon>Embryophyta</taxon>
        <taxon>Tracheophyta</taxon>
        <taxon>Spermatophyta</taxon>
        <taxon>Magnoliopsida</taxon>
        <taxon>Liliopsida</taxon>
        <taxon>Asparagales</taxon>
        <taxon>Asparagaceae</taxon>
        <taxon>Asparagoideae</taxon>
        <taxon>Asparagus</taxon>
    </lineage>
</organism>
<dbReference type="GO" id="GO:0016020">
    <property type="term" value="C:membrane"/>
    <property type="evidence" value="ECO:0007669"/>
    <property type="project" value="UniProtKB-SubCell"/>
</dbReference>
<reference evidence="11" key="1">
    <citation type="journal article" date="2017" name="Nat. Commun.">
        <title>The asparagus genome sheds light on the origin and evolution of a young Y chromosome.</title>
        <authorList>
            <person name="Harkess A."/>
            <person name="Zhou J."/>
            <person name="Xu C."/>
            <person name="Bowers J.E."/>
            <person name="Van der Hulst R."/>
            <person name="Ayyampalayam S."/>
            <person name="Mercati F."/>
            <person name="Riccardi P."/>
            <person name="McKain M.R."/>
            <person name="Kakrana A."/>
            <person name="Tang H."/>
            <person name="Ray J."/>
            <person name="Groenendijk J."/>
            <person name="Arikit S."/>
            <person name="Mathioni S.M."/>
            <person name="Nakano M."/>
            <person name="Shan H."/>
            <person name="Telgmann-Rauber A."/>
            <person name="Kanno A."/>
            <person name="Yue Z."/>
            <person name="Chen H."/>
            <person name="Li W."/>
            <person name="Chen Y."/>
            <person name="Xu X."/>
            <person name="Zhang Y."/>
            <person name="Luo S."/>
            <person name="Chen H."/>
            <person name="Gao J."/>
            <person name="Mao Z."/>
            <person name="Pires J.C."/>
            <person name="Luo M."/>
            <person name="Kudrna D."/>
            <person name="Wing R.A."/>
            <person name="Meyers B.C."/>
            <person name="Yi K."/>
            <person name="Kong H."/>
            <person name="Lavrijsen P."/>
            <person name="Sunseri F."/>
            <person name="Falavigna A."/>
            <person name="Ye Y."/>
            <person name="Leebens-Mack J.H."/>
            <person name="Chen G."/>
        </authorList>
    </citation>
    <scope>NUCLEOTIDE SEQUENCE [LARGE SCALE GENOMIC DNA]</scope>
    <source>
        <strain evidence="11">cv. DH0086</strain>
    </source>
</reference>
<evidence type="ECO:0000256" key="4">
    <source>
        <dbReference type="ARBA" id="ARBA00022729"/>
    </source>
</evidence>
<dbReference type="EMBL" id="CM007382">
    <property type="protein sequence ID" value="ONK77922.1"/>
    <property type="molecule type" value="Genomic_DNA"/>
</dbReference>
<dbReference type="Gramene" id="ONK77922">
    <property type="protein sequence ID" value="ONK77922"/>
    <property type="gene ID" value="A4U43_C02F12340"/>
</dbReference>
<evidence type="ECO:0000313" key="11">
    <source>
        <dbReference type="Proteomes" id="UP000243459"/>
    </source>
</evidence>
<evidence type="ECO:0000256" key="8">
    <source>
        <dbReference type="SAM" id="SignalP"/>
    </source>
</evidence>
<keyword evidence="11" id="KW-1185">Reference proteome</keyword>
<sequence length="145" mass="15800">MCDGTLILRAIIVLSCSAWAGAVSMHMPVTGTKCVSEEIQANVVVLTDYSAAYEDDQQESTASVSCKVTSPYGNTLHHQKNITKGQFAFTTNESGNYLVCFSLDSEKRDVVASVSVNWRIGIAAKDWDSIAKKEKIEMDALTENV</sequence>
<keyword evidence="3 7" id="KW-0812">Transmembrane</keyword>
<evidence type="ECO:0000256" key="2">
    <source>
        <dbReference type="ARBA" id="ARBA00007104"/>
    </source>
</evidence>
<keyword evidence="4 8" id="KW-0732">Signal</keyword>
<feature type="chain" id="PRO_5024363575" description="GOLD domain-containing protein" evidence="8">
    <location>
        <begin position="23"/>
        <end position="145"/>
    </location>
</feature>
<dbReference type="OMA" id="THYAVDN"/>
<evidence type="ECO:0000256" key="7">
    <source>
        <dbReference type="RuleBase" id="RU003827"/>
    </source>
</evidence>
<evidence type="ECO:0000256" key="1">
    <source>
        <dbReference type="ARBA" id="ARBA00004479"/>
    </source>
</evidence>
<dbReference type="AlphaFoldDB" id="A0A5P1FIJ9"/>
<evidence type="ECO:0000256" key="6">
    <source>
        <dbReference type="ARBA" id="ARBA00023136"/>
    </source>
</evidence>
<gene>
    <name evidence="10" type="ORF">A4U43_C02F12340</name>
</gene>
<dbReference type="InterPro" id="IPR009038">
    <property type="entry name" value="GOLD_dom"/>
</dbReference>
<proteinExistence type="inferred from homology"/>
<feature type="signal peptide" evidence="8">
    <location>
        <begin position="1"/>
        <end position="22"/>
    </location>
</feature>
<comment type="subcellular location">
    <subcellularLocation>
        <location evidence="1 7">Membrane</location>
        <topology evidence="1 7">Single-pass type I membrane protein</topology>
    </subcellularLocation>
</comment>
<keyword evidence="6" id="KW-0472">Membrane</keyword>
<protein>
    <recommendedName>
        <fullName evidence="9">GOLD domain-containing protein</fullName>
    </recommendedName>
</protein>
<evidence type="ECO:0000256" key="5">
    <source>
        <dbReference type="ARBA" id="ARBA00022989"/>
    </source>
</evidence>
<dbReference type="PROSITE" id="PS50866">
    <property type="entry name" value="GOLD"/>
    <property type="match status" value="1"/>
</dbReference>
<dbReference type="PANTHER" id="PTHR22811">
    <property type="entry name" value="TRANSMEMBRANE EMP24 DOMAIN-CONTAINING PROTEIN"/>
    <property type="match status" value="1"/>
</dbReference>
<dbReference type="Proteomes" id="UP000243459">
    <property type="component" value="Chromosome 2"/>
</dbReference>
<comment type="similarity">
    <text evidence="2 7">Belongs to the EMP24/GP25L family.</text>
</comment>
<dbReference type="Pfam" id="PF01105">
    <property type="entry name" value="EMP24_GP25L"/>
    <property type="match status" value="1"/>
</dbReference>
<dbReference type="SMART" id="SM01190">
    <property type="entry name" value="EMP24_GP25L"/>
    <property type="match status" value="1"/>
</dbReference>
<dbReference type="InterPro" id="IPR015720">
    <property type="entry name" value="Emp24-like"/>
</dbReference>
<feature type="domain" description="GOLD" evidence="9">
    <location>
        <begin position="32"/>
        <end position="122"/>
    </location>
</feature>
<evidence type="ECO:0000256" key="3">
    <source>
        <dbReference type="ARBA" id="ARBA00022692"/>
    </source>
</evidence>
<keyword evidence="5" id="KW-1133">Transmembrane helix</keyword>
<evidence type="ECO:0000313" key="10">
    <source>
        <dbReference type="EMBL" id="ONK77922.1"/>
    </source>
</evidence>